<name>A0A7S4BA68_CHRCT</name>
<dbReference type="EMBL" id="HBIZ01017513">
    <property type="protein sequence ID" value="CAE0758322.1"/>
    <property type="molecule type" value="Transcribed_RNA"/>
</dbReference>
<proteinExistence type="predicted"/>
<protein>
    <submittedName>
        <fullName evidence="1">Uncharacterized protein</fullName>
    </submittedName>
</protein>
<dbReference type="AlphaFoldDB" id="A0A7S4BA68"/>
<organism evidence="1">
    <name type="scientific">Chrysotila carterae</name>
    <name type="common">Marine alga</name>
    <name type="synonym">Syracosphaera carterae</name>
    <dbReference type="NCBI Taxonomy" id="13221"/>
    <lineage>
        <taxon>Eukaryota</taxon>
        <taxon>Haptista</taxon>
        <taxon>Haptophyta</taxon>
        <taxon>Prymnesiophyceae</taxon>
        <taxon>Isochrysidales</taxon>
        <taxon>Isochrysidaceae</taxon>
        <taxon>Chrysotila</taxon>
    </lineage>
</organism>
<sequence length="142" mass="15251">MLSQVAAASEGHAALGRFATEPAVRTVCSSAWVVQLSLACGCSLETALKAHRGTLAVEHNATRTRAALGPEAFWTELVKKRFSLLRSAAQLDPVLSSFHPTLHSDFLPPSAALARYGCIPSTHVPLSVCFKLVQQQDLATRR</sequence>
<reference evidence="1" key="1">
    <citation type="submission" date="2021-01" db="EMBL/GenBank/DDBJ databases">
        <authorList>
            <person name="Corre E."/>
            <person name="Pelletier E."/>
            <person name="Niang G."/>
            <person name="Scheremetjew M."/>
            <person name="Finn R."/>
            <person name="Kale V."/>
            <person name="Holt S."/>
            <person name="Cochrane G."/>
            <person name="Meng A."/>
            <person name="Brown T."/>
            <person name="Cohen L."/>
        </authorList>
    </citation>
    <scope>NUCLEOTIDE SEQUENCE</scope>
    <source>
        <strain evidence="1">CCMP645</strain>
    </source>
</reference>
<gene>
    <name evidence="1" type="ORF">PCAR00345_LOCUS10916</name>
</gene>
<accession>A0A7S4BA68</accession>
<evidence type="ECO:0000313" key="1">
    <source>
        <dbReference type="EMBL" id="CAE0758322.1"/>
    </source>
</evidence>